<organism evidence="2 3">
    <name type="scientific">Staphylococcus aureus</name>
    <dbReference type="NCBI Taxonomy" id="1280"/>
    <lineage>
        <taxon>Bacteria</taxon>
        <taxon>Bacillati</taxon>
        <taxon>Bacillota</taxon>
        <taxon>Bacilli</taxon>
        <taxon>Bacillales</taxon>
        <taxon>Staphylococcaceae</taxon>
        <taxon>Staphylococcus</taxon>
    </lineage>
</organism>
<name>A0A380DMV5_STAAU</name>
<dbReference type="Proteomes" id="UP000254502">
    <property type="component" value="Unassembled WGS sequence"/>
</dbReference>
<evidence type="ECO:0000313" key="2">
    <source>
        <dbReference type="EMBL" id="SUK34851.1"/>
    </source>
</evidence>
<keyword evidence="1" id="KW-1133">Transmembrane helix</keyword>
<gene>
    <name evidence="2" type="primary">esaA_6</name>
    <name evidence="2" type="ORF">NCTC5664_00570</name>
</gene>
<protein>
    <submittedName>
        <fullName evidence="2">Secretion accessory protein EsaA/YueB</fullName>
    </submittedName>
</protein>
<dbReference type="EMBL" id="UHAQ01000002">
    <property type="protein sequence ID" value="SUK34851.1"/>
    <property type="molecule type" value="Genomic_DNA"/>
</dbReference>
<sequence>MKKKNWIYALIVTLIIIIAIVSMIFFVQTKYGDQSEKGSQSVSNKNNKIHIAIVNEDQPTTYNGKKVELGQAFIKRLANEKTINLKQ</sequence>
<evidence type="ECO:0000313" key="3">
    <source>
        <dbReference type="Proteomes" id="UP000254502"/>
    </source>
</evidence>
<dbReference type="AlphaFoldDB" id="A0A380DMV5"/>
<reference evidence="2 3" key="1">
    <citation type="submission" date="2018-06" db="EMBL/GenBank/DDBJ databases">
        <authorList>
            <consortium name="Pathogen Informatics"/>
            <person name="Doyle S."/>
        </authorList>
    </citation>
    <scope>NUCLEOTIDE SEQUENCE [LARGE SCALE GENOMIC DNA]</scope>
    <source>
        <strain evidence="2 3">NCTC5664</strain>
    </source>
</reference>
<proteinExistence type="predicted"/>
<feature type="transmembrane region" description="Helical" evidence="1">
    <location>
        <begin position="6"/>
        <end position="27"/>
    </location>
</feature>
<keyword evidence="1" id="KW-0812">Transmembrane</keyword>
<keyword evidence="1" id="KW-0472">Membrane</keyword>
<accession>A0A380DMV5</accession>
<evidence type="ECO:0000256" key="1">
    <source>
        <dbReference type="SAM" id="Phobius"/>
    </source>
</evidence>